<feature type="transmembrane region" description="Helical" evidence="1">
    <location>
        <begin position="25"/>
        <end position="51"/>
    </location>
</feature>
<comment type="caution">
    <text evidence="2">The sequence shown here is derived from an EMBL/GenBank/DDBJ whole genome shotgun (WGS) entry which is preliminary data.</text>
</comment>
<dbReference type="InterPro" id="IPR006938">
    <property type="entry name" value="DUF624"/>
</dbReference>
<keyword evidence="3" id="KW-1185">Reference proteome</keyword>
<feature type="transmembrane region" description="Helical" evidence="1">
    <location>
        <begin position="179"/>
        <end position="198"/>
    </location>
</feature>
<dbReference type="Pfam" id="PF04854">
    <property type="entry name" value="DUF624"/>
    <property type="match status" value="1"/>
</dbReference>
<keyword evidence="1" id="KW-0812">Transmembrane</keyword>
<accession>A0ABR6CTL6</accession>
<sequence length="219" mass="25176">MGSTRLMSHVNTVCDWVIRLLYLNFLWFFFTIVGLVIAGIFPATVALFSVLQESFQKGENVRVFKRFWNVYKREFRKANVLGIIIVMISIIFYTDWLFTNQVMGTLGMIAKGILLGSCFVYGITLLYVIPVYLHVNGKLFTTMKLAFLIGITYPQYTFFMLLSIVSIMLVSFLLPMAGYLFFISGIGSVLMYFSIHVIKKVEERQKITKPGKSRLIIHN</sequence>
<reference evidence="2 3" key="1">
    <citation type="submission" date="2020-08" db="EMBL/GenBank/DDBJ databases">
        <title>Genomic Encyclopedia of Type Strains, Phase IV (KMG-IV): sequencing the most valuable type-strain genomes for metagenomic binning, comparative biology and taxonomic classification.</title>
        <authorList>
            <person name="Goeker M."/>
        </authorList>
    </citation>
    <scope>NUCLEOTIDE SEQUENCE [LARGE SCALE GENOMIC DNA]</scope>
    <source>
        <strain evidence="2 3">DSM 105481</strain>
    </source>
</reference>
<feature type="transmembrane region" description="Helical" evidence="1">
    <location>
        <begin position="145"/>
        <end position="173"/>
    </location>
</feature>
<proteinExistence type="predicted"/>
<evidence type="ECO:0000256" key="1">
    <source>
        <dbReference type="SAM" id="Phobius"/>
    </source>
</evidence>
<evidence type="ECO:0000313" key="2">
    <source>
        <dbReference type="EMBL" id="MBA9028284.1"/>
    </source>
</evidence>
<feature type="transmembrane region" description="Helical" evidence="1">
    <location>
        <begin position="75"/>
        <end position="93"/>
    </location>
</feature>
<keyword evidence="1" id="KW-0472">Membrane</keyword>
<organism evidence="2 3">
    <name type="scientific">Peribacillus huizhouensis</name>
    <dbReference type="NCBI Taxonomy" id="1501239"/>
    <lineage>
        <taxon>Bacteria</taxon>
        <taxon>Bacillati</taxon>
        <taxon>Bacillota</taxon>
        <taxon>Bacilli</taxon>
        <taxon>Bacillales</taxon>
        <taxon>Bacillaceae</taxon>
        <taxon>Peribacillus</taxon>
    </lineage>
</organism>
<protein>
    <submittedName>
        <fullName evidence="2">Membrane protein YesL</fullName>
    </submittedName>
</protein>
<feature type="transmembrane region" description="Helical" evidence="1">
    <location>
        <begin position="113"/>
        <end position="133"/>
    </location>
</feature>
<dbReference type="EMBL" id="JACJHX010000013">
    <property type="protein sequence ID" value="MBA9028284.1"/>
    <property type="molecule type" value="Genomic_DNA"/>
</dbReference>
<dbReference type="Proteomes" id="UP000626697">
    <property type="component" value="Unassembled WGS sequence"/>
</dbReference>
<keyword evidence="1" id="KW-1133">Transmembrane helix</keyword>
<gene>
    <name evidence="2" type="ORF">HNP81_003604</name>
</gene>
<name>A0ABR6CTL6_9BACI</name>
<evidence type="ECO:0000313" key="3">
    <source>
        <dbReference type="Proteomes" id="UP000626697"/>
    </source>
</evidence>